<comment type="cofactor">
    <cofactor evidence="1">
        <name>Mg(2+)</name>
        <dbReference type="ChEBI" id="CHEBI:18420"/>
    </cofactor>
</comment>
<evidence type="ECO:0000259" key="6">
    <source>
        <dbReference type="PROSITE" id="PS51462"/>
    </source>
</evidence>
<dbReference type="GO" id="GO:0016787">
    <property type="term" value="F:hydrolase activity"/>
    <property type="evidence" value="ECO:0007669"/>
    <property type="project" value="UniProtKB-KW"/>
</dbReference>
<dbReference type="InterPro" id="IPR020476">
    <property type="entry name" value="Nudix_hydrolase"/>
</dbReference>
<protein>
    <submittedName>
        <fullName evidence="7">NUDIX hydrolase</fullName>
    </submittedName>
</protein>
<evidence type="ECO:0000256" key="2">
    <source>
        <dbReference type="ARBA" id="ARBA00005582"/>
    </source>
</evidence>
<dbReference type="InterPro" id="IPR000086">
    <property type="entry name" value="NUDIX_hydrolase_dom"/>
</dbReference>
<dbReference type="Proteomes" id="UP000316541">
    <property type="component" value="Unassembled WGS sequence"/>
</dbReference>
<reference evidence="7 8" key="1">
    <citation type="submission" date="2019-07" db="EMBL/GenBank/DDBJ databases">
        <title>Microbispora hainanensis DSM 45428.</title>
        <authorList>
            <person name="Thawai C."/>
        </authorList>
    </citation>
    <scope>NUCLEOTIDE SEQUENCE [LARGE SCALE GENOMIC DNA]</scope>
    <source>
        <strain evidence="7 8">DSM 45428</strain>
    </source>
</reference>
<dbReference type="Gene3D" id="3.90.79.10">
    <property type="entry name" value="Nucleoside Triphosphate Pyrophosphohydrolase"/>
    <property type="match status" value="1"/>
</dbReference>
<evidence type="ECO:0000313" key="8">
    <source>
        <dbReference type="Proteomes" id="UP000316541"/>
    </source>
</evidence>
<dbReference type="CDD" id="cd18876">
    <property type="entry name" value="NUDIX_Hydrolase"/>
    <property type="match status" value="1"/>
</dbReference>
<organism evidence="7 8">
    <name type="scientific">Microbispora hainanensis</name>
    <dbReference type="NCBI Taxonomy" id="568844"/>
    <lineage>
        <taxon>Bacteria</taxon>
        <taxon>Bacillati</taxon>
        <taxon>Actinomycetota</taxon>
        <taxon>Actinomycetes</taxon>
        <taxon>Streptosporangiales</taxon>
        <taxon>Streptosporangiaceae</taxon>
        <taxon>Microbispora</taxon>
    </lineage>
</organism>
<dbReference type="SUPFAM" id="SSF55811">
    <property type="entry name" value="Nudix"/>
    <property type="match status" value="1"/>
</dbReference>
<dbReference type="PROSITE" id="PS51462">
    <property type="entry name" value="NUDIX"/>
    <property type="match status" value="1"/>
</dbReference>
<proteinExistence type="inferred from homology"/>
<dbReference type="PANTHER" id="PTHR43046:SF12">
    <property type="entry name" value="GDP-MANNOSE MANNOSYL HYDROLASE"/>
    <property type="match status" value="1"/>
</dbReference>
<evidence type="ECO:0000256" key="1">
    <source>
        <dbReference type="ARBA" id="ARBA00001946"/>
    </source>
</evidence>
<evidence type="ECO:0000313" key="7">
    <source>
        <dbReference type="EMBL" id="TQS24221.1"/>
    </source>
</evidence>
<accession>A0A544Z5N1</accession>
<feature type="domain" description="Nudix hydrolase" evidence="6">
    <location>
        <begin position="12"/>
        <end position="156"/>
    </location>
</feature>
<keyword evidence="4" id="KW-0460">Magnesium</keyword>
<dbReference type="AlphaFoldDB" id="A0A544Z5N1"/>
<name>A0A544Z5N1_9ACTN</name>
<comment type="caution">
    <text evidence="7">The sequence shown here is derived from an EMBL/GenBank/DDBJ whole genome shotgun (WGS) entry which is preliminary data.</text>
</comment>
<dbReference type="EMBL" id="VIRM01000001">
    <property type="protein sequence ID" value="TQS24221.1"/>
    <property type="molecule type" value="Genomic_DNA"/>
</dbReference>
<keyword evidence="3 5" id="KW-0378">Hydrolase</keyword>
<sequence>MIPADAFYAGLFKVAAAAAGFLTDSSGRVLLVKPGYRDHWGWPGGHIDEGESPEAACGRELAEELGLTRQVGRLLVVQWVPPLDDRPIPLVHFLFDCGTYDEGTGDGGTGDGGTGEDGTGVVLQEEELDDYGFFTAEQAASLMPAYLVARLRAAQRARATGETVYLPVTAVE</sequence>
<dbReference type="PROSITE" id="PS00893">
    <property type="entry name" value="NUDIX_BOX"/>
    <property type="match status" value="1"/>
</dbReference>
<dbReference type="InterPro" id="IPR020084">
    <property type="entry name" value="NUDIX_hydrolase_CS"/>
</dbReference>
<evidence type="ECO:0000256" key="5">
    <source>
        <dbReference type="RuleBase" id="RU003476"/>
    </source>
</evidence>
<evidence type="ECO:0000256" key="4">
    <source>
        <dbReference type="ARBA" id="ARBA00022842"/>
    </source>
</evidence>
<dbReference type="Pfam" id="PF00293">
    <property type="entry name" value="NUDIX"/>
    <property type="match status" value="1"/>
</dbReference>
<gene>
    <name evidence="7" type="ORF">FLX08_00480</name>
</gene>
<evidence type="ECO:0000256" key="3">
    <source>
        <dbReference type="ARBA" id="ARBA00022801"/>
    </source>
</evidence>
<dbReference type="InterPro" id="IPR015797">
    <property type="entry name" value="NUDIX_hydrolase-like_dom_sf"/>
</dbReference>
<dbReference type="PANTHER" id="PTHR43046">
    <property type="entry name" value="GDP-MANNOSE MANNOSYL HYDROLASE"/>
    <property type="match status" value="1"/>
</dbReference>
<comment type="similarity">
    <text evidence="2 5">Belongs to the Nudix hydrolase family.</text>
</comment>
<dbReference type="PRINTS" id="PR00502">
    <property type="entry name" value="NUDIXFAMILY"/>
</dbReference>
<dbReference type="RefSeq" id="WP_142615981.1">
    <property type="nucleotide sequence ID" value="NZ_VIRM01000001.1"/>
</dbReference>